<comment type="caution">
    <text evidence="1">The sequence shown here is derived from an EMBL/GenBank/DDBJ whole genome shotgun (WGS) entry which is preliminary data.</text>
</comment>
<protein>
    <submittedName>
        <fullName evidence="1">Uncharacterized protein</fullName>
    </submittedName>
</protein>
<evidence type="ECO:0000313" key="1">
    <source>
        <dbReference type="EMBL" id="MBD8051340.1"/>
    </source>
</evidence>
<sequence>MQRTKGQAGEREAAALIRQHTGWQVQRRVRNAAGDSDLVGVPGWSVEIKRYASASRSEIAGWWSQCVEQACGELPVLFYRLDRGSWRGVWPLAVNLRVQHAHQWQDYEWTVEGSVAAWAAVARDIHVELKEATCDRT</sequence>
<gene>
    <name evidence="1" type="ORF">IC609_12355</name>
</gene>
<accession>A0A927FKS6</accession>
<organism evidence="1 2">
    <name type="scientific">Limnohabitans radicicola</name>
    <dbReference type="NCBI Taxonomy" id="2771427"/>
    <lineage>
        <taxon>Bacteria</taxon>
        <taxon>Pseudomonadati</taxon>
        <taxon>Pseudomonadota</taxon>
        <taxon>Betaproteobacteria</taxon>
        <taxon>Burkholderiales</taxon>
        <taxon>Comamonadaceae</taxon>
        <taxon>Limnohabitans</taxon>
    </lineage>
</organism>
<evidence type="ECO:0000313" key="2">
    <source>
        <dbReference type="Proteomes" id="UP000647424"/>
    </source>
</evidence>
<dbReference type="RefSeq" id="WP_191819773.1">
    <property type="nucleotide sequence ID" value="NZ_JACYFT010000002.1"/>
</dbReference>
<dbReference type="Pfam" id="PF24608">
    <property type="entry name" value="PDDEXK_15"/>
    <property type="match status" value="1"/>
</dbReference>
<dbReference type="AlphaFoldDB" id="A0A927FKS6"/>
<reference evidence="1" key="1">
    <citation type="submission" date="2020-09" db="EMBL/GenBank/DDBJ databases">
        <title>Genome seq and assembly of Limnohabitants sp.</title>
        <authorList>
            <person name="Chhetri G."/>
        </authorList>
    </citation>
    <scope>NUCLEOTIDE SEQUENCE</scope>
    <source>
        <strain evidence="1">JUR4</strain>
    </source>
</reference>
<dbReference type="EMBL" id="JACYFT010000002">
    <property type="protein sequence ID" value="MBD8051340.1"/>
    <property type="molecule type" value="Genomic_DNA"/>
</dbReference>
<keyword evidence="2" id="KW-1185">Reference proteome</keyword>
<dbReference type="InterPro" id="IPR056931">
    <property type="entry name" value="D14-like"/>
</dbReference>
<proteinExistence type="predicted"/>
<name>A0A927FKS6_9BURK</name>
<dbReference type="Proteomes" id="UP000647424">
    <property type="component" value="Unassembled WGS sequence"/>
</dbReference>